<evidence type="ECO:0000313" key="1">
    <source>
        <dbReference type="EMBL" id="CEK54372.1"/>
    </source>
</evidence>
<reference evidence="1" key="1">
    <citation type="submission" date="2014-12" db="EMBL/GenBank/DDBJ databases">
        <title>Insight into the proteome of Arion vulgaris.</title>
        <authorList>
            <person name="Aradska J."/>
            <person name="Bulat T."/>
            <person name="Smidak R."/>
            <person name="Sarate P."/>
            <person name="Gangsoo J."/>
            <person name="Sialana F."/>
            <person name="Bilban M."/>
            <person name="Lubec G."/>
        </authorList>
    </citation>
    <scope>NUCLEOTIDE SEQUENCE</scope>
    <source>
        <tissue evidence="1">Skin</tissue>
    </source>
</reference>
<dbReference type="AlphaFoldDB" id="A0A0B6YDP6"/>
<protein>
    <submittedName>
        <fullName evidence="1">Uncharacterized protein</fullName>
    </submittedName>
</protein>
<accession>A0A0B6YDP6</accession>
<feature type="non-terminal residue" evidence="1">
    <location>
        <position position="1"/>
    </location>
</feature>
<dbReference type="EMBL" id="HACG01007507">
    <property type="protein sequence ID" value="CEK54372.1"/>
    <property type="molecule type" value="Transcribed_RNA"/>
</dbReference>
<proteinExistence type="predicted"/>
<name>A0A0B6YDP6_9EUPU</name>
<gene>
    <name evidence="1" type="primary">ORF22620</name>
</gene>
<organism evidence="1">
    <name type="scientific">Arion vulgaris</name>
    <dbReference type="NCBI Taxonomy" id="1028688"/>
    <lineage>
        <taxon>Eukaryota</taxon>
        <taxon>Metazoa</taxon>
        <taxon>Spiralia</taxon>
        <taxon>Lophotrochozoa</taxon>
        <taxon>Mollusca</taxon>
        <taxon>Gastropoda</taxon>
        <taxon>Heterobranchia</taxon>
        <taxon>Euthyneura</taxon>
        <taxon>Panpulmonata</taxon>
        <taxon>Eupulmonata</taxon>
        <taxon>Stylommatophora</taxon>
        <taxon>Helicina</taxon>
        <taxon>Arionoidea</taxon>
        <taxon>Arionidae</taxon>
        <taxon>Arion</taxon>
    </lineage>
</organism>
<sequence length="55" mass="6306">FQDANESTHQLKIPNSLVDQLILLNSLAEKQLTMCTCRGVNTDHYFRSLAVERGW</sequence>